<evidence type="ECO:0000313" key="2">
    <source>
        <dbReference type="Proteomes" id="UP000028582"/>
    </source>
</evidence>
<dbReference type="OrthoDB" id="123817at2759"/>
<protein>
    <submittedName>
        <fullName evidence="1">Uncharacterized protein</fullName>
    </submittedName>
</protein>
<proteinExistence type="predicted"/>
<sequence length="121" mass="13443">MAWLNAGGVNMQNFSAGVAAPKPPVASSMGLLVDAARMLCRYAQEFYAQPVRDVLESVLDLVQQLDGWHSWMASDIPHIVFWINSVLEQFRSQVHFSNGDIHTTSLQTTLAFPSMTVSCRM</sequence>
<dbReference type="Proteomes" id="UP000028582">
    <property type="component" value="Unassembled WGS sequence"/>
</dbReference>
<dbReference type="AlphaFoldDB" id="A0A081AE24"/>
<comment type="caution">
    <text evidence="1">The sequence shown here is derived from an EMBL/GenBank/DDBJ whole genome shotgun (WGS) entry which is preliminary data.</text>
</comment>
<name>A0A081AE24_PHYNI</name>
<dbReference type="EMBL" id="ANJA01001455">
    <property type="protein sequence ID" value="ETO77135.1"/>
    <property type="molecule type" value="Genomic_DNA"/>
</dbReference>
<accession>A0A081AE24</accession>
<gene>
    <name evidence="1" type="ORF">F444_07631</name>
</gene>
<reference evidence="1 2" key="1">
    <citation type="submission" date="2013-11" db="EMBL/GenBank/DDBJ databases">
        <title>The Genome Sequence of Phytophthora parasitica P1976.</title>
        <authorList>
            <consortium name="The Broad Institute Genomics Platform"/>
            <person name="Russ C."/>
            <person name="Tyler B."/>
            <person name="Panabieres F."/>
            <person name="Shan W."/>
            <person name="Tripathy S."/>
            <person name="Grunwald N."/>
            <person name="Machado M."/>
            <person name="Johnson C.S."/>
            <person name="Walker B."/>
            <person name="Young S."/>
            <person name="Zeng Q."/>
            <person name="Gargeya S."/>
            <person name="Fitzgerald M."/>
            <person name="Haas B."/>
            <person name="Abouelleil A."/>
            <person name="Allen A.W."/>
            <person name="Alvarado L."/>
            <person name="Arachchi H.M."/>
            <person name="Berlin A.M."/>
            <person name="Chapman S.B."/>
            <person name="Gainer-Dewar J."/>
            <person name="Goldberg J."/>
            <person name="Griggs A."/>
            <person name="Gujja S."/>
            <person name="Hansen M."/>
            <person name="Howarth C."/>
            <person name="Imamovic A."/>
            <person name="Ireland A."/>
            <person name="Larimer J."/>
            <person name="McCowan C."/>
            <person name="Murphy C."/>
            <person name="Pearson M."/>
            <person name="Poon T.W."/>
            <person name="Priest M."/>
            <person name="Roberts A."/>
            <person name="Saif S."/>
            <person name="Shea T."/>
            <person name="Sisk P."/>
            <person name="Sykes S."/>
            <person name="Wortman J."/>
            <person name="Nusbaum C."/>
            <person name="Birren B."/>
        </authorList>
    </citation>
    <scope>NUCLEOTIDE SEQUENCE [LARGE SCALE GENOMIC DNA]</scope>
    <source>
        <strain evidence="1 2">P1976</strain>
    </source>
</reference>
<evidence type="ECO:0000313" key="1">
    <source>
        <dbReference type="EMBL" id="ETO77135.1"/>
    </source>
</evidence>
<organism evidence="1 2">
    <name type="scientific">Phytophthora nicotianae P1976</name>
    <dbReference type="NCBI Taxonomy" id="1317066"/>
    <lineage>
        <taxon>Eukaryota</taxon>
        <taxon>Sar</taxon>
        <taxon>Stramenopiles</taxon>
        <taxon>Oomycota</taxon>
        <taxon>Peronosporomycetes</taxon>
        <taxon>Peronosporales</taxon>
        <taxon>Peronosporaceae</taxon>
        <taxon>Phytophthora</taxon>
    </lineage>
</organism>